<sequence length="78" mass="8801">MKNINDSDVQRKPTKREGKDIRGHAIMPTPSYQKPVSLFATINDSKGEVNPKSAKSSVLEVDQGQPHLVYVERLKRQL</sequence>
<organism evidence="2 3">
    <name type="scientific">Colletotrichum lupini</name>
    <dbReference type="NCBI Taxonomy" id="145971"/>
    <lineage>
        <taxon>Eukaryota</taxon>
        <taxon>Fungi</taxon>
        <taxon>Dikarya</taxon>
        <taxon>Ascomycota</taxon>
        <taxon>Pezizomycotina</taxon>
        <taxon>Sordariomycetes</taxon>
        <taxon>Hypocreomycetidae</taxon>
        <taxon>Glomerellales</taxon>
        <taxon>Glomerellaceae</taxon>
        <taxon>Colletotrichum</taxon>
        <taxon>Colletotrichum acutatum species complex</taxon>
    </lineage>
</organism>
<gene>
    <name evidence="2" type="ORF">CLUP02_07664</name>
</gene>
<protein>
    <submittedName>
        <fullName evidence="2">Uncharacterized protein</fullName>
    </submittedName>
</protein>
<feature type="compositionally biased region" description="Basic and acidic residues" evidence="1">
    <location>
        <begin position="8"/>
        <end position="23"/>
    </location>
</feature>
<dbReference type="KEGG" id="clup:CLUP02_07664"/>
<evidence type="ECO:0000313" key="2">
    <source>
        <dbReference type="EMBL" id="UQC82178.1"/>
    </source>
</evidence>
<feature type="region of interest" description="Disordered" evidence="1">
    <location>
        <begin position="1"/>
        <end position="29"/>
    </location>
</feature>
<evidence type="ECO:0000256" key="1">
    <source>
        <dbReference type="SAM" id="MobiDB-lite"/>
    </source>
</evidence>
<dbReference type="RefSeq" id="XP_049143801.1">
    <property type="nucleotide sequence ID" value="XM_049286658.1"/>
</dbReference>
<dbReference type="AlphaFoldDB" id="A0A9Q8WFW2"/>
<keyword evidence="3" id="KW-1185">Reference proteome</keyword>
<dbReference type="Proteomes" id="UP000830671">
    <property type="component" value="Chromosome 4"/>
</dbReference>
<proteinExistence type="predicted"/>
<dbReference type="GeneID" id="73341668"/>
<dbReference type="EMBL" id="CP019476">
    <property type="protein sequence ID" value="UQC82178.1"/>
    <property type="molecule type" value="Genomic_DNA"/>
</dbReference>
<reference evidence="2" key="1">
    <citation type="journal article" date="2021" name="Mol. Plant Microbe Interact.">
        <title>Complete Genome Sequence of the Plant-Pathogenic Fungus Colletotrichum lupini.</title>
        <authorList>
            <person name="Baroncelli R."/>
            <person name="Pensec F."/>
            <person name="Da Lio D."/>
            <person name="Boufleur T."/>
            <person name="Vicente I."/>
            <person name="Sarrocco S."/>
            <person name="Picot A."/>
            <person name="Baraldi E."/>
            <person name="Sukno S."/>
            <person name="Thon M."/>
            <person name="Le Floch G."/>
        </authorList>
    </citation>
    <scope>NUCLEOTIDE SEQUENCE</scope>
    <source>
        <strain evidence="2">IMI 504893</strain>
    </source>
</reference>
<accession>A0A9Q8WFW2</accession>
<name>A0A9Q8WFW2_9PEZI</name>
<evidence type="ECO:0000313" key="3">
    <source>
        <dbReference type="Proteomes" id="UP000830671"/>
    </source>
</evidence>